<dbReference type="OMA" id="KGIGWES"/>
<dbReference type="Proteomes" id="UP000839688">
    <property type="component" value="Unassembled WGS sequence"/>
</dbReference>
<evidence type="ECO:0000256" key="2">
    <source>
        <dbReference type="PIRSR" id="PIRSR002825-1"/>
    </source>
</evidence>
<dbReference type="PANTHER" id="PTHR30006">
    <property type="entry name" value="THIAMINE-BINDING PERIPLASMIC PROTEIN-RELATED"/>
    <property type="match status" value="1"/>
</dbReference>
<dbReference type="EMBL" id="AAIVIG010000015">
    <property type="protein sequence ID" value="ECI4936553.1"/>
    <property type="molecule type" value="Genomic_DNA"/>
</dbReference>
<reference evidence="5" key="1">
    <citation type="journal article" date="2018" name="Genome Biol.">
        <title>SKESA: strategic k-mer extension for scrupulous assemblies.</title>
        <authorList>
            <person name="Souvorov A."/>
            <person name="Agarwala R."/>
            <person name="Lipman D.J."/>
        </authorList>
    </citation>
    <scope>NUCLEOTIDE SEQUENCE</scope>
    <source>
        <strain evidence="5">Salmonella enterica</strain>
    </source>
</reference>
<dbReference type="GO" id="GO:0030976">
    <property type="term" value="F:thiamine pyrophosphate binding"/>
    <property type="evidence" value="ECO:0007669"/>
    <property type="project" value="TreeGrafter"/>
</dbReference>
<dbReference type="CDD" id="cd13547">
    <property type="entry name" value="PBP2_Fbp_like_2"/>
    <property type="match status" value="1"/>
</dbReference>
<reference evidence="3" key="3">
    <citation type="submission" date="2018-07" db="EMBL/GenBank/DDBJ databases">
        <authorList>
            <person name="Ashton P.M."/>
            <person name="Dallman T."/>
            <person name="Nair S."/>
            <person name="De Pinna E."/>
            <person name="Peters T."/>
            <person name="Grant K."/>
        </authorList>
    </citation>
    <scope>NUCLEOTIDE SEQUENCE [LARGE SCALE GENOMIC DNA]</scope>
    <source>
        <strain evidence="3">475813</strain>
    </source>
</reference>
<evidence type="ECO:0000313" key="12">
    <source>
        <dbReference type="Proteomes" id="UP000248731"/>
    </source>
</evidence>
<keyword evidence="1" id="KW-0732">Signal</keyword>
<reference evidence="6 16" key="5">
    <citation type="submission" date="2019-09" db="EMBL/GenBank/DDBJ databases">
        <title>Draft genome sequence of various Type strains from the CCUG.</title>
        <authorList>
            <person name="Pineiro-Iglesias B."/>
            <person name="Tunovic T."/>
            <person name="Unosson C."/>
            <person name="Inganas E."/>
            <person name="Ohlen M."/>
            <person name="Cardew S."/>
            <person name="Jensie-Markopoulos S."/>
            <person name="Salva-Serra F."/>
            <person name="Jaen-Luchoro D."/>
            <person name="Karlsson R."/>
            <person name="Svensson-Stadler L."/>
            <person name="Chun J."/>
            <person name="Moore E."/>
        </authorList>
    </citation>
    <scope>NUCLEOTIDE SEQUENCE [LARGE SCALE GENOMIC DNA]</scope>
    <source>
        <strain evidence="6 16">CCUG 6322T</strain>
    </source>
</reference>
<evidence type="ECO:0000313" key="13">
    <source>
        <dbReference type="Proteomes" id="UP000254124"/>
    </source>
</evidence>
<dbReference type="Proteomes" id="UP000322837">
    <property type="component" value="Unassembled WGS sequence"/>
</dbReference>
<reference evidence="7" key="7">
    <citation type="submission" date="2021-07" db="EMBL/GenBank/DDBJ databases">
        <title>Whole-Genome Sequences of non-enterica strains of Salmonella enterica isolated from poultry houses.</title>
        <authorList>
            <person name="Lamas A."/>
            <person name="Regal P."/>
            <person name="Miranda J.M."/>
            <person name="Vazquez B."/>
            <person name="Cepeda A."/>
            <person name="Franco C.M."/>
        </authorList>
    </citation>
    <scope>NUCLEOTIDE SEQUENCE</scope>
    <source>
        <strain evidence="7">LHICA_AZ23</strain>
    </source>
</reference>
<dbReference type="GO" id="GO:0046872">
    <property type="term" value="F:metal ion binding"/>
    <property type="evidence" value="ECO:0007669"/>
    <property type="project" value="UniProtKB-KW"/>
</dbReference>
<dbReference type="EMBL" id="UGXC01000002">
    <property type="protein sequence ID" value="SUG29923.1"/>
    <property type="molecule type" value="Genomic_DNA"/>
</dbReference>
<keyword evidence="2" id="KW-0408">Iron</keyword>
<dbReference type="AlphaFoldDB" id="A0A2X4T7D8"/>
<dbReference type="EMBL" id="UGWZ01000001">
    <property type="protein sequence ID" value="SUG14472.1"/>
    <property type="molecule type" value="Genomic_DNA"/>
</dbReference>
<evidence type="ECO:0000313" key="8">
    <source>
        <dbReference type="EMBL" id="SQI23211.1"/>
    </source>
</evidence>
<evidence type="ECO:0000313" key="10">
    <source>
        <dbReference type="EMBL" id="SUG29923.1"/>
    </source>
</evidence>
<dbReference type="EMBL" id="DAAGTC010000029">
    <property type="protein sequence ID" value="HAB4463140.1"/>
    <property type="molecule type" value="Genomic_DNA"/>
</dbReference>
<sequence>MNIKKIITTILLIFISIPIFAKSVLVLYTSQPIEDAQVTVNTFEKHHPDIEVKWIRDGTTKLMTRIQAELAAGGETPDVLLIADSLSMESLKHQGLLTAYKSPQAKHFQSWLYDKNGYYYGTKMITTGIAYHSNAPVKPTSWLDLIKPELKNMTTLPSPLYSGAAQIHQATLMNNSRLGWSYYEKLRKNGAMPQSGNGAVLSAIVSGDKAYGFLVDYMAIRAKAKGAPIEFVFPKEGVSIVTEPVAIMKASKNPQGAKKFIDFLLSKEGQNMVLQQGYIPADAALPVPEGFPPRNSIKLMPFNRAKALTNTEVNKKCFAELFGSH</sequence>
<evidence type="ECO:0000256" key="1">
    <source>
        <dbReference type="ARBA" id="ARBA00022729"/>
    </source>
</evidence>
<evidence type="ECO:0000313" key="14">
    <source>
        <dbReference type="Proteomes" id="UP000254762"/>
    </source>
</evidence>
<evidence type="ECO:0000313" key="5">
    <source>
        <dbReference type="EMBL" id="HAB4463140.1"/>
    </source>
</evidence>
<dbReference type="EMBL" id="UGXD01000002">
    <property type="protein sequence ID" value="SUG32680.1"/>
    <property type="molecule type" value="Genomic_DNA"/>
</dbReference>
<dbReference type="Proteomes" id="UP000254124">
    <property type="component" value="Unassembled WGS sequence"/>
</dbReference>
<evidence type="ECO:0000313" key="11">
    <source>
        <dbReference type="EMBL" id="SUG32680.1"/>
    </source>
</evidence>
<dbReference type="EMBL" id="CP079713">
    <property type="protein sequence ID" value="QXW49811.1"/>
    <property type="molecule type" value="Genomic_DNA"/>
</dbReference>
<gene>
    <name evidence="8" type="primary">potD_1</name>
    <name evidence="10" type="synonym">potD_2</name>
    <name evidence="4" type="ORF">AHX45_22120</name>
    <name evidence="3" type="ORF">DSQ81_12420</name>
    <name evidence="6" type="ORF">F4V61_21680</name>
    <name evidence="5" type="ORF">GBZ58_22185</name>
    <name evidence="7" type="ORF">KX325_02495</name>
    <name evidence="9" type="ORF">NCTC7295_02102</name>
    <name evidence="10" type="ORF">NCTC7303_02117</name>
    <name evidence="11" type="ORF">NCTC7304_02124</name>
    <name evidence="8" type="ORF">NCTC7307_02267</name>
</gene>
<dbReference type="GO" id="GO:0015888">
    <property type="term" value="P:thiamine transport"/>
    <property type="evidence" value="ECO:0007669"/>
    <property type="project" value="TreeGrafter"/>
</dbReference>
<evidence type="ECO:0000313" key="15">
    <source>
        <dbReference type="Proteomes" id="UP000255443"/>
    </source>
</evidence>
<evidence type="ECO:0000313" key="7">
    <source>
        <dbReference type="EMBL" id="QXW49811.1"/>
    </source>
</evidence>
<evidence type="ECO:0000313" key="3">
    <source>
        <dbReference type="EMBL" id="ECI4936553.1"/>
    </source>
</evidence>
<dbReference type="Proteomes" id="UP000254762">
    <property type="component" value="Unassembled WGS sequence"/>
</dbReference>
<dbReference type="InterPro" id="IPR026045">
    <property type="entry name" value="Ferric-bd"/>
</dbReference>
<dbReference type="GO" id="GO:0030975">
    <property type="term" value="F:thiamine binding"/>
    <property type="evidence" value="ECO:0007669"/>
    <property type="project" value="TreeGrafter"/>
</dbReference>
<dbReference type="GO" id="GO:0030288">
    <property type="term" value="C:outer membrane-bounded periplasmic space"/>
    <property type="evidence" value="ECO:0007669"/>
    <property type="project" value="TreeGrafter"/>
</dbReference>
<dbReference type="SUPFAM" id="SSF53850">
    <property type="entry name" value="Periplasmic binding protein-like II"/>
    <property type="match status" value="1"/>
</dbReference>
<feature type="binding site" evidence="2">
    <location>
        <position position="217"/>
    </location>
    <ligand>
        <name>Fe cation</name>
        <dbReference type="ChEBI" id="CHEBI:24875"/>
    </ligand>
</feature>
<dbReference type="EMBL" id="VXJW01000023">
    <property type="protein sequence ID" value="KAA8661670.1"/>
    <property type="molecule type" value="Genomic_DNA"/>
</dbReference>
<keyword evidence="12" id="KW-1185">Reference proteome</keyword>
<evidence type="ECO:0000313" key="16">
    <source>
        <dbReference type="Proteomes" id="UP000322837"/>
    </source>
</evidence>
<organism evidence="8 12">
    <name type="scientific">Salmonella enterica subsp. arizonae</name>
    <dbReference type="NCBI Taxonomy" id="59203"/>
    <lineage>
        <taxon>Bacteria</taxon>
        <taxon>Pseudomonadati</taxon>
        <taxon>Pseudomonadota</taxon>
        <taxon>Gammaproteobacteria</taxon>
        <taxon>Enterobacterales</taxon>
        <taxon>Enterobacteriaceae</taxon>
        <taxon>Salmonella</taxon>
    </lineage>
</organism>
<reference evidence="5" key="6">
    <citation type="submission" date="2019-10" db="EMBL/GenBank/DDBJ databases">
        <authorList>
            <consortium name="NCBI Pathogen Detection Project"/>
        </authorList>
    </citation>
    <scope>NUCLEOTIDE SEQUENCE</scope>
    <source>
        <strain evidence="5">Salmonella enterica</strain>
    </source>
</reference>
<dbReference type="Proteomes" id="UP000255443">
    <property type="component" value="Unassembled WGS sequence"/>
</dbReference>
<keyword evidence="2" id="KW-0479">Metal-binding</keyword>
<dbReference type="EMBL" id="AAMGFJ010000051">
    <property type="protein sequence ID" value="EDH0572714.1"/>
    <property type="molecule type" value="Genomic_DNA"/>
</dbReference>
<dbReference type="Proteomes" id="UP000248731">
    <property type="component" value="Chromosome 1"/>
</dbReference>
<dbReference type="InterPro" id="IPR006059">
    <property type="entry name" value="SBP"/>
</dbReference>
<protein>
    <submittedName>
        <fullName evidence="3 6">ABC transporter substrate-binding protein</fullName>
    </submittedName>
    <submittedName>
        <fullName evidence="4">Extracellular solute-binding protein</fullName>
    </submittedName>
    <submittedName>
        <fullName evidence="8">Spermidine/putrescine-binding periplasmic protein</fullName>
    </submittedName>
</protein>
<evidence type="ECO:0000313" key="6">
    <source>
        <dbReference type="EMBL" id="KAA8661670.1"/>
    </source>
</evidence>
<dbReference type="RefSeq" id="WP_001022120.1">
    <property type="nucleotide sequence ID" value="NZ_CBCSDD010000116.1"/>
</dbReference>
<dbReference type="PANTHER" id="PTHR30006:SF2">
    <property type="entry name" value="ABC TRANSPORTER SUBSTRATE-BINDING PROTEIN"/>
    <property type="match status" value="1"/>
</dbReference>
<dbReference type="Pfam" id="PF01547">
    <property type="entry name" value="SBP_bac_1"/>
    <property type="match status" value="1"/>
</dbReference>
<dbReference type="Gene3D" id="3.40.190.10">
    <property type="entry name" value="Periplasmic binding protein-like II"/>
    <property type="match status" value="2"/>
</dbReference>
<dbReference type="EMBL" id="LS483466">
    <property type="protein sequence ID" value="SQI23211.1"/>
    <property type="molecule type" value="Genomic_DNA"/>
</dbReference>
<name>A0A2X4T7D8_SALER</name>
<reference evidence="4" key="4">
    <citation type="submission" date="2018-07" db="EMBL/GenBank/DDBJ databases">
        <authorList>
            <consortium name="GenomeTrakr network: Whole genome sequencing for foodborne pathogen traceback"/>
        </authorList>
    </citation>
    <scope>NUCLEOTIDE SEQUENCE</scope>
    <source>
        <strain evidence="4">FDA00001204</strain>
    </source>
</reference>
<dbReference type="PIRSF" id="PIRSF002825">
    <property type="entry name" value="CfbpA"/>
    <property type="match status" value="1"/>
</dbReference>
<evidence type="ECO:0000313" key="9">
    <source>
        <dbReference type="EMBL" id="SUG14472.1"/>
    </source>
</evidence>
<evidence type="ECO:0000313" key="4">
    <source>
        <dbReference type="EMBL" id="EDH0572714.1"/>
    </source>
</evidence>
<accession>A0A2X4T7D8</accession>
<proteinExistence type="predicted"/>
<reference evidence="12 13" key="2">
    <citation type="submission" date="2018-06" db="EMBL/GenBank/DDBJ databases">
        <authorList>
            <consortium name="Pathogen Informatics"/>
            <person name="Doyle S."/>
        </authorList>
    </citation>
    <scope>NUCLEOTIDE SEQUENCE [LARGE SCALE GENOMIC DNA]</scope>
    <source>
        <strain evidence="9 13">NCTC7295</strain>
        <strain evidence="10 15">NCTC7303</strain>
        <strain evidence="11 14">NCTC7304</strain>
        <strain evidence="8 12">NCTC7307</strain>
    </source>
</reference>